<sequence length="365" mass="41112">MLLLWSVYKYRRFHNFNILNRPTEDHTSESINSLFAFELNCSIGVLRKMGANILHCLCLCFYITCACYGFPDVPYFYEVPSCSDKLEERDSLPFYDFDKPHQPFDKHYETDFSTAMLTENWKDSPSKVEDIPYFDVSASPQTSFKPIVIRKKRSVDTDESIIEDSVDNQDYDTAILPSVLRQNRNNVKTIHLPASFTPRLGKKRSSEKSRVSESIPSGISGRSHVINLNAGSAFTPRLGRSEGSNKIRLNAGSAFTPRLGRSEDSNTIRFNAGSAFTPRFGRSEDPNRIHFNAGSAFTPRFGRSETPNRILLNAGSAFTPRFGRSETPNRILLNAGSAFTPRFGRSENPNRIILNAGSAFTPRFG</sequence>
<accession>A0AAV4SLY7</accession>
<dbReference type="InterPro" id="IPR001484">
    <property type="entry name" value="Pyrokinin_CS"/>
</dbReference>
<name>A0AAV4SLY7_9ARAC</name>
<evidence type="ECO:0000313" key="6">
    <source>
        <dbReference type="Proteomes" id="UP001054837"/>
    </source>
</evidence>
<evidence type="ECO:0000256" key="2">
    <source>
        <dbReference type="ARBA" id="ARBA00022815"/>
    </source>
</evidence>
<evidence type="ECO:0000313" key="5">
    <source>
        <dbReference type="EMBL" id="GIY35453.1"/>
    </source>
</evidence>
<keyword evidence="3" id="KW-0527">Neuropeptide</keyword>
<feature type="region of interest" description="Disordered" evidence="4">
    <location>
        <begin position="192"/>
        <end position="218"/>
    </location>
</feature>
<keyword evidence="2" id="KW-0027">Amidation</keyword>
<evidence type="ECO:0000256" key="1">
    <source>
        <dbReference type="ARBA" id="ARBA00007714"/>
    </source>
</evidence>
<evidence type="ECO:0000256" key="4">
    <source>
        <dbReference type="SAM" id="MobiDB-lite"/>
    </source>
</evidence>
<dbReference type="GO" id="GO:0007218">
    <property type="term" value="P:neuropeptide signaling pathway"/>
    <property type="evidence" value="ECO:0007669"/>
    <property type="project" value="UniProtKB-KW"/>
</dbReference>
<protein>
    <submittedName>
        <fullName evidence="5">Uncharacterized protein</fullName>
    </submittedName>
</protein>
<organism evidence="5 6">
    <name type="scientific">Caerostris darwini</name>
    <dbReference type="NCBI Taxonomy" id="1538125"/>
    <lineage>
        <taxon>Eukaryota</taxon>
        <taxon>Metazoa</taxon>
        <taxon>Ecdysozoa</taxon>
        <taxon>Arthropoda</taxon>
        <taxon>Chelicerata</taxon>
        <taxon>Arachnida</taxon>
        <taxon>Araneae</taxon>
        <taxon>Araneomorphae</taxon>
        <taxon>Entelegynae</taxon>
        <taxon>Araneoidea</taxon>
        <taxon>Araneidae</taxon>
        <taxon>Caerostris</taxon>
    </lineage>
</organism>
<evidence type="ECO:0000256" key="3">
    <source>
        <dbReference type="ARBA" id="ARBA00023320"/>
    </source>
</evidence>
<dbReference type="EMBL" id="BPLQ01008169">
    <property type="protein sequence ID" value="GIY35453.1"/>
    <property type="molecule type" value="Genomic_DNA"/>
</dbReference>
<dbReference type="GO" id="GO:0005184">
    <property type="term" value="F:neuropeptide hormone activity"/>
    <property type="evidence" value="ECO:0007669"/>
    <property type="project" value="InterPro"/>
</dbReference>
<dbReference type="AlphaFoldDB" id="A0AAV4SLY7"/>
<comment type="caution">
    <text evidence="5">The sequence shown here is derived from an EMBL/GenBank/DDBJ whole genome shotgun (WGS) entry which is preliminary data.</text>
</comment>
<keyword evidence="6" id="KW-1185">Reference proteome</keyword>
<proteinExistence type="inferred from homology"/>
<dbReference type="Proteomes" id="UP001054837">
    <property type="component" value="Unassembled WGS sequence"/>
</dbReference>
<reference evidence="5 6" key="1">
    <citation type="submission" date="2021-06" db="EMBL/GenBank/DDBJ databases">
        <title>Caerostris darwini draft genome.</title>
        <authorList>
            <person name="Kono N."/>
            <person name="Arakawa K."/>
        </authorList>
    </citation>
    <scope>NUCLEOTIDE SEQUENCE [LARGE SCALE GENOMIC DNA]</scope>
</reference>
<gene>
    <name evidence="5" type="primary">AVEN_150522_1</name>
    <name evidence="5" type="ORF">CDAR_239321</name>
</gene>
<dbReference type="PROSITE" id="PS00539">
    <property type="entry name" value="PYROKININ"/>
    <property type="match status" value="1"/>
</dbReference>
<comment type="similarity">
    <text evidence="1">Belongs to the pyrokinin family.</text>
</comment>